<evidence type="ECO:0000256" key="1">
    <source>
        <dbReference type="ARBA" id="ARBA00023002"/>
    </source>
</evidence>
<dbReference type="Gene3D" id="3.30.9.10">
    <property type="entry name" value="D-Amino Acid Oxidase, subunit A, domain 2"/>
    <property type="match status" value="1"/>
</dbReference>
<keyword evidence="4" id="KW-1185">Reference proteome</keyword>
<dbReference type="SUPFAM" id="SSF54373">
    <property type="entry name" value="FAD-linked reductases, C-terminal domain"/>
    <property type="match status" value="1"/>
</dbReference>
<dbReference type="Gene3D" id="3.50.50.60">
    <property type="entry name" value="FAD/NAD(P)-binding domain"/>
    <property type="match status" value="1"/>
</dbReference>
<gene>
    <name evidence="3" type="ORF">SAMN05421543_1368</name>
</gene>
<evidence type="ECO:0000313" key="4">
    <source>
        <dbReference type="Proteomes" id="UP000183508"/>
    </source>
</evidence>
<dbReference type="InterPro" id="IPR006076">
    <property type="entry name" value="FAD-dep_OxRdtase"/>
</dbReference>
<dbReference type="GO" id="GO:0005737">
    <property type="term" value="C:cytoplasm"/>
    <property type="evidence" value="ECO:0007669"/>
    <property type="project" value="TreeGrafter"/>
</dbReference>
<dbReference type="InterPro" id="IPR036188">
    <property type="entry name" value="FAD/NAD-bd_sf"/>
</dbReference>
<dbReference type="EMBL" id="FPBV01000036">
    <property type="protein sequence ID" value="SFV07446.1"/>
    <property type="molecule type" value="Genomic_DNA"/>
</dbReference>
<feature type="domain" description="FAD dependent oxidoreductase" evidence="2">
    <location>
        <begin position="24"/>
        <end position="355"/>
    </location>
</feature>
<dbReference type="Proteomes" id="UP000183508">
    <property type="component" value="Unassembled WGS sequence"/>
</dbReference>
<dbReference type="RefSeq" id="WP_083430652.1">
    <property type="nucleotide sequence ID" value="NZ_FPBV01000036.1"/>
</dbReference>
<reference evidence="4" key="1">
    <citation type="submission" date="2016-10" db="EMBL/GenBank/DDBJ databases">
        <authorList>
            <person name="Varghese N."/>
        </authorList>
    </citation>
    <scope>NUCLEOTIDE SEQUENCE [LARGE SCALE GENOMIC DNA]</scope>
    <source>
        <strain evidence="4">DSM 17980</strain>
    </source>
</reference>
<sequence length="374" mass="41257">MNERERQAIVCLDQHGSNVPGDADTVIIGAGVVGNTIAFHLAERGHDVMVIDKNYPLSGTSGSTQAWVWVHTKTPASYAEFSMLSAELYPHLKRRIGDVEYQRTGGISPIFNAADMERAKRLIETHTARGIRIQLLSRDEVLDKEPNLSPHIIGATYSPIDGNVNPLRLVDSYRRAALKHGARYSFYNPVLAIEEGQGGFRISTERGVISCKRLVLAAGPWSEQIGRMVGIHIPVRPVRGQILVTEPLQPLLRYTMSGLRQTQNGEMLIGYSKEEVGFDRRTTLHVIRQTASMAVRYVPALENVQLVRAFSGLRAMPKDELPILGSIPGHPGLYVAAMHSGYTLSPLVGTLMAELILDGETSISIHEYSITRFA</sequence>
<evidence type="ECO:0000313" key="3">
    <source>
        <dbReference type="EMBL" id="SFV07446.1"/>
    </source>
</evidence>
<organism evidence="3 4">
    <name type="scientific">Alicyclobacillus macrosporangiidus</name>
    <dbReference type="NCBI Taxonomy" id="392015"/>
    <lineage>
        <taxon>Bacteria</taxon>
        <taxon>Bacillati</taxon>
        <taxon>Bacillota</taxon>
        <taxon>Bacilli</taxon>
        <taxon>Bacillales</taxon>
        <taxon>Alicyclobacillaceae</taxon>
        <taxon>Alicyclobacillus</taxon>
    </lineage>
</organism>
<dbReference type="PANTHER" id="PTHR13847:SF287">
    <property type="entry name" value="FAD-DEPENDENT OXIDOREDUCTASE DOMAIN-CONTAINING PROTEIN 1"/>
    <property type="match status" value="1"/>
</dbReference>
<dbReference type="Pfam" id="PF01266">
    <property type="entry name" value="DAO"/>
    <property type="match status" value="1"/>
</dbReference>
<accession>A0A1I7LD36</accession>
<proteinExistence type="predicted"/>
<dbReference type="AlphaFoldDB" id="A0A1I7LD36"/>
<dbReference type="GO" id="GO:0016491">
    <property type="term" value="F:oxidoreductase activity"/>
    <property type="evidence" value="ECO:0007669"/>
    <property type="project" value="UniProtKB-KW"/>
</dbReference>
<keyword evidence="1" id="KW-0560">Oxidoreductase</keyword>
<dbReference type="STRING" id="392015.SAMN05421543_1368"/>
<dbReference type="SUPFAM" id="SSF51905">
    <property type="entry name" value="FAD/NAD(P)-binding domain"/>
    <property type="match status" value="1"/>
</dbReference>
<dbReference type="PANTHER" id="PTHR13847">
    <property type="entry name" value="SARCOSINE DEHYDROGENASE-RELATED"/>
    <property type="match status" value="1"/>
</dbReference>
<evidence type="ECO:0000259" key="2">
    <source>
        <dbReference type="Pfam" id="PF01266"/>
    </source>
</evidence>
<protein>
    <submittedName>
        <fullName evidence="3">Sarcosine oxidase subunit beta</fullName>
    </submittedName>
</protein>
<name>A0A1I7LD36_9BACL</name>